<comment type="caution">
    <text evidence="9">The sequence shown here is derived from an EMBL/GenBank/DDBJ whole genome shotgun (WGS) entry which is preliminary data.</text>
</comment>
<evidence type="ECO:0000313" key="10">
    <source>
        <dbReference type="Proteomes" id="UP000069773"/>
    </source>
</evidence>
<evidence type="ECO:0000256" key="5">
    <source>
        <dbReference type="ARBA" id="ARBA00044877"/>
    </source>
</evidence>
<dbReference type="NCBIfam" id="TIGR03888">
    <property type="entry name" value="nitrile_beta"/>
    <property type="match status" value="1"/>
</dbReference>
<dbReference type="Gene3D" id="2.30.30.50">
    <property type="match status" value="1"/>
</dbReference>
<keyword evidence="4 9" id="KW-0456">Lyase</keyword>
<name>A0AAW5SQN2_MYCNV</name>
<dbReference type="EMBL" id="JACKTI010000047">
    <property type="protein sequence ID" value="MCV7025357.1"/>
    <property type="molecule type" value="Genomic_DNA"/>
</dbReference>
<dbReference type="Proteomes" id="UP001207528">
    <property type="component" value="Unassembled WGS sequence"/>
</dbReference>
<dbReference type="SUPFAM" id="SSF50090">
    <property type="entry name" value="Electron transport accessory proteins"/>
    <property type="match status" value="1"/>
</dbReference>
<dbReference type="InterPro" id="IPR008990">
    <property type="entry name" value="Elect_transpt_acc-like_dom_sf"/>
</dbReference>
<dbReference type="Gene3D" id="1.10.472.20">
    <property type="entry name" value="Nitrile hydratase, beta subunit"/>
    <property type="match status" value="1"/>
</dbReference>
<dbReference type="GO" id="GO:0018822">
    <property type="term" value="F:nitrile hydratase activity"/>
    <property type="evidence" value="ECO:0007669"/>
    <property type="project" value="UniProtKB-EC"/>
</dbReference>
<evidence type="ECO:0000259" key="7">
    <source>
        <dbReference type="Pfam" id="PF21006"/>
    </source>
</evidence>
<dbReference type="AlphaFoldDB" id="A0AAW5SQN2"/>
<reference evidence="9" key="3">
    <citation type="journal article" date="2022" name="BMC Genomics">
        <title>Comparative genome analysis of mycobacteria focusing on tRNA and non-coding RNA.</title>
        <authorList>
            <person name="Behra P.R.K."/>
            <person name="Pettersson B.M.F."/>
            <person name="Ramesh M."/>
            <person name="Das S."/>
            <person name="Dasgupta S."/>
            <person name="Kirsebom L.A."/>
        </authorList>
    </citation>
    <scope>NUCLEOTIDE SEQUENCE</scope>
    <source>
        <strain evidence="9">DSM 44203</strain>
    </source>
</reference>
<dbReference type="InterPro" id="IPR049054">
    <property type="entry name" value="CN_hydtase_beta-like_N"/>
</dbReference>
<dbReference type="RefSeq" id="WP_067388991.1">
    <property type="nucleotide sequence ID" value="NZ_BCTA01000028.1"/>
</dbReference>
<gene>
    <name evidence="9" type="primary">nthB</name>
    <name evidence="9" type="ORF">H7I77_18715</name>
    <name evidence="8" type="ORF">RMCN_2119</name>
</gene>
<sequence length="220" mass="24262">MPEEYVNHADIGGRLRHGPIEVGSGREMWRAAWEPRVFALQLSMGAAGVWNLDMTRAARETLPDYAQRSYYEVWFAALVNQLRERDLISPDELASGRSMNAPPALPRILRAGDVRTVQARGAPTERFATSGPRFAVGQRVRTTAAAAPHHTRLPGYARGKSGVIEQVHGVHVFADTNASGQGEQPRWLYGVVFCGTELWPDAEPTLTVSIDAWEPYLEAG</sequence>
<dbReference type="InterPro" id="IPR024690">
    <property type="entry name" value="CN_hydtase_beta_dom_C"/>
</dbReference>
<evidence type="ECO:0000313" key="11">
    <source>
        <dbReference type="Proteomes" id="UP001207528"/>
    </source>
</evidence>
<dbReference type="Proteomes" id="UP000069773">
    <property type="component" value="Unassembled WGS sequence"/>
</dbReference>
<dbReference type="GO" id="GO:0046914">
    <property type="term" value="F:transition metal ion binding"/>
    <property type="evidence" value="ECO:0007669"/>
    <property type="project" value="InterPro"/>
</dbReference>
<proteinExistence type="inferred from homology"/>
<comment type="catalytic activity">
    <reaction evidence="5">
        <text>an aliphatic primary amide = an aliphatic nitrile + H2O</text>
        <dbReference type="Rhea" id="RHEA:12673"/>
        <dbReference type="ChEBI" id="CHEBI:15377"/>
        <dbReference type="ChEBI" id="CHEBI:65285"/>
        <dbReference type="ChEBI" id="CHEBI:80291"/>
        <dbReference type="EC" id="4.2.1.84"/>
    </reaction>
</comment>
<accession>A0AAW5SQN2</accession>
<evidence type="ECO:0000259" key="6">
    <source>
        <dbReference type="Pfam" id="PF02211"/>
    </source>
</evidence>
<evidence type="ECO:0000313" key="8">
    <source>
        <dbReference type="EMBL" id="GAT08986.1"/>
    </source>
</evidence>
<reference evidence="9" key="2">
    <citation type="submission" date="2020-07" db="EMBL/GenBank/DDBJ databases">
        <authorList>
            <person name="Pettersson B.M.F."/>
            <person name="Behra P.R.K."/>
            <person name="Ramesh M."/>
            <person name="Das S."/>
            <person name="Dasgupta S."/>
            <person name="Kirsebom L.A."/>
        </authorList>
    </citation>
    <scope>NUCLEOTIDE SEQUENCE</scope>
    <source>
        <strain evidence="9">DSM 44203</strain>
    </source>
</reference>
<keyword evidence="10" id="KW-1185">Reference proteome</keyword>
<dbReference type="InterPro" id="IPR042262">
    <property type="entry name" value="CN_hydtase_beta_C"/>
</dbReference>
<dbReference type="EMBL" id="BCTA01000028">
    <property type="protein sequence ID" value="GAT08986.1"/>
    <property type="molecule type" value="Genomic_DNA"/>
</dbReference>
<protein>
    <recommendedName>
        <fullName evidence="3">nitrile hydratase</fullName>
        <ecNumber evidence="3">4.2.1.84</ecNumber>
    </recommendedName>
</protein>
<dbReference type="InterPro" id="IPR003168">
    <property type="entry name" value="Nitrile_hydratase_bsu"/>
</dbReference>
<comment type="similarity">
    <text evidence="2">Belongs to the nitrile hydratase subunit beta family.</text>
</comment>
<dbReference type="EC" id="4.2.1.84" evidence="3"/>
<evidence type="ECO:0000256" key="3">
    <source>
        <dbReference type="ARBA" id="ARBA00013079"/>
    </source>
</evidence>
<feature type="domain" description="Nitrile hydratase beta subunit" evidence="6">
    <location>
        <begin position="124"/>
        <end position="218"/>
    </location>
</feature>
<comment type="function">
    <text evidence="1">NHase catalyzes the hydration of various nitrile compounds to the corresponding amides.</text>
</comment>
<dbReference type="Pfam" id="PF02211">
    <property type="entry name" value="NHase_beta_C"/>
    <property type="match status" value="1"/>
</dbReference>
<feature type="domain" description="Nitrile hydratase beta subunit-like N-terminal" evidence="7">
    <location>
        <begin position="9"/>
        <end position="100"/>
    </location>
</feature>
<dbReference type="Pfam" id="PF21006">
    <property type="entry name" value="NHase_beta_N"/>
    <property type="match status" value="1"/>
</dbReference>
<reference evidence="8 10" key="1">
    <citation type="journal article" date="2016" name="Genome Announc.">
        <title>Draft Genome Sequences of Five Rapidly Growing Mycobacterium Species, M. thermoresistibile, M. fortuitum subsp. acetamidolyticum, M. canariasense, M. brisbanense, and M. novocastrense.</title>
        <authorList>
            <person name="Katahira K."/>
            <person name="Ogura Y."/>
            <person name="Gotoh Y."/>
            <person name="Hayashi T."/>
        </authorList>
    </citation>
    <scope>NUCLEOTIDE SEQUENCE [LARGE SCALE GENOMIC DNA]</scope>
    <source>
        <strain evidence="8 10">JCM18114</strain>
    </source>
</reference>
<evidence type="ECO:0000256" key="4">
    <source>
        <dbReference type="ARBA" id="ARBA00023239"/>
    </source>
</evidence>
<organism evidence="9 11">
    <name type="scientific">Mycolicibacterium novocastrense</name>
    <name type="common">Mycobacterium novocastrense</name>
    <dbReference type="NCBI Taxonomy" id="59813"/>
    <lineage>
        <taxon>Bacteria</taxon>
        <taxon>Bacillati</taxon>
        <taxon>Actinomycetota</taxon>
        <taxon>Actinomycetes</taxon>
        <taxon>Mycobacteriales</taxon>
        <taxon>Mycobacteriaceae</taxon>
        <taxon>Mycolicibacterium</taxon>
    </lineage>
</organism>
<evidence type="ECO:0000313" key="9">
    <source>
        <dbReference type="EMBL" id="MCV7025357.1"/>
    </source>
</evidence>
<evidence type="ECO:0000256" key="1">
    <source>
        <dbReference type="ARBA" id="ARBA00004042"/>
    </source>
</evidence>
<evidence type="ECO:0000256" key="2">
    <source>
        <dbReference type="ARBA" id="ARBA00009098"/>
    </source>
</evidence>